<reference evidence="1 2" key="1">
    <citation type="submission" date="2018-12" db="EMBL/GenBank/DDBJ databases">
        <authorList>
            <consortium name="Pathogen Informatics"/>
        </authorList>
    </citation>
    <scope>NUCLEOTIDE SEQUENCE [LARGE SCALE GENOMIC DNA]</scope>
    <source>
        <strain evidence="1 2">NCTC11075</strain>
    </source>
</reference>
<protein>
    <submittedName>
        <fullName evidence="1">Uncharacterized protein</fullName>
    </submittedName>
</protein>
<sequence>MSRTDFIKSLGATCKNWTWSWSFIDEVNKKVIFGAWMILELKMVQRHLYYLMIGVRMNMVELT</sequence>
<dbReference type="Proteomes" id="UP000270272">
    <property type="component" value="Chromosome"/>
</dbReference>
<organism evidence="1 2">
    <name type="scientific">Citrobacter koseri</name>
    <name type="common">Citrobacter diversus</name>
    <dbReference type="NCBI Taxonomy" id="545"/>
    <lineage>
        <taxon>Bacteria</taxon>
        <taxon>Pseudomonadati</taxon>
        <taxon>Pseudomonadota</taxon>
        <taxon>Gammaproteobacteria</taxon>
        <taxon>Enterobacterales</taxon>
        <taxon>Enterobacteriaceae</taxon>
        <taxon>Citrobacter</taxon>
    </lineage>
</organism>
<gene>
    <name evidence="1" type="ORF">NCTC11075_05139</name>
</gene>
<dbReference type="AlphaFoldDB" id="A0A3S4IYR7"/>
<accession>A0A3S4IYR7</accession>
<proteinExistence type="predicted"/>
<evidence type="ECO:0000313" key="2">
    <source>
        <dbReference type="Proteomes" id="UP000270272"/>
    </source>
</evidence>
<dbReference type="EMBL" id="LR134204">
    <property type="protein sequence ID" value="VEB94223.1"/>
    <property type="molecule type" value="Genomic_DNA"/>
</dbReference>
<evidence type="ECO:0000313" key="1">
    <source>
        <dbReference type="EMBL" id="VEB94223.1"/>
    </source>
</evidence>
<name>A0A3S4IYR7_CITKO</name>